<evidence type="ECO:0000313" key="3">
    <source>
        <dbReference type="EMBL" id="AEG59342.1"/>
    </source>
</evidence>
<evidence type="ECO:0000259" key="2">
    <source>
        <dbReference type="PROSITE" id="PS50943"/>
    </source>
</evidence>
<dbReference type="RefSeq" id="WP_013841113.1">
    <property type="nucleotide sequence ID" value="NC_015589.1"/>
</dbReference>
<dbReference type="PROSITE" id="PS50943">
    <property type="entry name" value="HTH_CROC1"/>
    <property type="match status" value="1"/>
</dbReference>
<dbReference type="KEGG" id="dru:Desru_1067"/>
<dbReference type="HOGENOM" id="CLU_1459103_0_0_9"/>
<dbReference type="InterPro" id="IPR010982">
    <property type="entry name" value="Lambda_DNA-bd_dom_sf"/>
</dbReference>
<sequence length="185" mass="21495">MGICENVQFLCKKRGLATSRLEKELSFANGSIRRWNENSPSIDKIQKVADYFGVTTDFLISGFDKEIIDIIKSLAKTDKRMPYFPPNVLSTLTTELETIKKEYGDVPLDVDPFEIVDLIKRTPLTVEFKEDLLNVLKKVKHKLDEENREIDTIAAHHDGEDWTEDELRDIEKFKEFLRSKRNSKD</sequence>
<keyword evidence="4" id="KW-1185">Reference proteome</keyword>
<evidence type="ECO:0000313" key="4">
    <source>
        <dbReference type="Proteomes" id="UP000009234"/>
    </source>
</evidence>
<dbReference type="eggNOG" id="COG1396">
    <property type="taxonomic scope" value="Bacteria"/>
</dbReference>
<accession>F6DM00</accession>
<reference evidence="4" key="1">
    <citation type="submission" date="2011-05" db="EMBL/GenBank/DDBJ databases">
        <title>Complete sequence of Desulfotomaculum ruminis DSM 2154.</title>
        <authorList>
            <person name="Lucas S."/>
            <person name="Copeland A."/>
            <person name="Lapidus A."/>
            <person name="Cheng J.-F."/>
            <person name="Goodwin L."/>
            <person name="Pitluck S."/>
            <person name="Lu M."/>
            <person name="Detter J.C."/>
            <person name="Han C."/>
            <person name="Tapia R."/>
            <person name="Land M."/>
            <person name="Hauser L."/>
            <person name="Kyrpides N."/>
            <person name="Ivanova N."/>
            <person name="Mikhailova N."/>
            <person name="Pagani I."/>
            <person name="Stams A.J.M."/>
            <person name="Plugge C.M."/>
            <person name="Muyzer G."/>
            <person name="Kuever J."/>
            <person name="Parshina S.N."/>
            <person name="Ivanova A.E."/>
            <person name="Nazina T.N."/>
            <person name="Brambilla E."/>
            <person name="Spring S."/>
            <person name="Klenk H.-P."/>
            <person name="Woyke T."/>
        </authorList>
    </citation>
    <scope>NUCLEOTIDE SEQUENCE [LARGE SCALE GENOMIC DNA]</scope>
    <source>
        <strain evidence="4">ATCC 23193 / DSM 2154 / NCIB 8452 / DL</strain>
    </source>
</reference>
<dbReference type="InterPro" id="IPR001387">
    <property type="entry name" value="Cro/C1-type_HTH"/>
</dbReference>
<dbReference type="AlphaFoldDB" id="F6DM00"/>
<dbReference type="Proteomes" id="UP000009234">
    <property type="component" value="Chromosome"/>
</dbReference>
<dbReference type="SMART" id="SM00530">
    <property type="entry name" value="HTH_XRE"/>
    <property type="match status" value="1"/>
</dbReference>
<dbReference type="CDD" id="cd00093">
    <property type="entry name" value="HTH_XRE"/>
    <property type="match status" value="1"/>
</dbReference>
<name>F6DM00_DESRL</name>
<evidence type="ECO:0000256" key="1">
    <source>
        <dbReference type="SAM" id="Coils"/>
    </source>
</evidence>
<feature type="domain" description="HTH cro/C1-type" evidence="2">
    <location>
        <begin position="36"/>
        <end position="59"/>
    </location>
</feature>
<dbReference type="GO" id="GO:0003677">
    <property type="term" value="F:DNA binding"/>
    <property type="evidence" value="ECO:0007669"/>
    <property type="project" value="InterPro"/>
</dbReference>
<dbReference type="EMBL" id="CP002780">
    <property type="protein sequence ID" value="AEG59342.1"/>
    <property type="molecule type" value="Genomic_DNA"/>
</dbReference>
<protein>
    <submittedName>
        <fullName evidence="3">Helix-turn-helix domain protein</fullName>
    </submittedName>
</protein>
<keyword evidence="1" id="KW-0175">Coiled coil</keyword>
<organism evidence="3 4">
    <name type="scientific">Desulforamulus ruminis (strain ATCC 23193 / DSM 2154 / NCIMB 8452 / DL)</name>
    <name type="common">Desulfotomaculum ruminis</name>
    <dbReference type="NCBI Taxonomy" id="696281"/>
    <lineage>
        <taxon>Bacteria</taxon>
        <taxon>Bacillati</taxon>
        <taxon>Bacillota</taxon>
        <taxon>Clostridia</taxon>
        <taxon>Eubacteriales</taxon>
        <taxon>Peptococcaceae</taxon>
        <taxon>Desulforamulus</taxon>
    </lineage>
</organism>
<gene>
    <name evidence="3" type="ordered locus">Desru_1067</name>
</gene>
<dbReference type="SUPFAM" id="SSF47413">
    <property type="entry name" value="lambda repressor-like DNA-binding domains"/>
    <property type="match status" value="1"/>
</dbReference>
<feature type="coiled-coil region" evidence="1">
    <location>
        <begin position="129"/>
        <end position="156"/>
    </location>
</feature>
<dbReference type="Gene3D" id="1.10.260.40">
    <property type="entry name" value="lambda repressor-like DNA-binding domains"/>
    <property type="match status" value="1"/>
</dbReference>
<reference evidence="3 4" key="2">
    <citation type="journal article" date="2012" name="Stand. Genomic Sci.">
        <title>Complete genome sequence of the sulfate-reducing firmicute Desulfotomaculum ruminis type strain (DL(T)).</title>
        <authorList>
            <person name="Spring S."/>
            <person name="Visser M."/>
            <person name="Lu M."/>
            <person name="Copeland A."/>
            <person name="Lapidus A."/>
            <person name="Lucas S."/>
            <person name="Cheng J.F."/>
            <person name="Han C."/>
            <person name="Tapia R."/>
            <person name="Goodwin L.A."/>
            <person name="Pitluck S."/>
            <person name="Ivanova N."/>
            <person name="Land M."/>
            <person name="Hauser L."/>
            <person name="Larimer F."/>
            <person name="Rohde M."/>
            <person name="Goker M."/>
            <person name="Detter J.C."/>
            <person name="Kyrpides N.C."/>
            <person name="Woyke T."/>
            <person name="Schaap P.J."/>
            <person name="Plugge C.M."/>
            <person name="Muyzer G."/>
            <person name="Kuever J."/>
            <person name="Pereira I.A."/>
            <person name="Parshina S.N."/>
            <person name="Bernier-Latmani R."/>
            <person name="Stams A.J."/>
            <person name="Klenk H.P."/>
        </authorList>
    </citation>
    <scope>NUCLEOTIDE SEQUENCE [LARGE SCALE GENOMIC DNA]</scope>
    <source>
        <strain evidence="4">ATCC 23193 / DSM 2154 / NCIB 8452 / DL</strain>
    </source>
</reference>
<proteinExistence type="predicted"/>
<dbReference type="STRING" id="696281.Desru_1067"/>